<dbReference type="Pfam" id="PF13565">
    <property type="entry name" value="HTH_32"/>
    <property type="match status" value="1"/>
</dbReference>
<feature type="domain" description="Integrase catalytic" evidence="1">
    <location>
        <begin position="135"/>
        <end position="305"/>
    </location>
</feature>
<dbReference type="InterPro" id="IPR009057">
    <property type="entry name" value="Homeodomain-like_sf"/>
</dbReference>
<evidence type="ECO:0000259" key="1">
    <source>
        <dbReference type="PROSITE" id="PS50994"/>
    </source>
</evidence>
<dbReference type="RefSeq" id="WP_310377341.1">
    <property type="nucleotide sequence ID" value="NZ_JAVDXT010000015.1"/>
</dbReference>
<gene>
    <name evidence="2" type="ORF">J2X19_005194</name>
</gene>
<evidence type="ECO:0000313" key="2">
    <source>
        <dbReference type="EMBL" id="MDR7380485.1"/>
    </source>
</evidence>
<name>A0ABU2CGM2_9BURK</name>
<dbReference type="InterPro" id="IPR001584">
    <property type="entry name" value="Integrase_cat-core"/>
</dbReference>
<dbReference type="Proteomes" id="UP001180487">
    <property type="component" value="Unassembled WGS sequence"/>
</dbReference>
<protein>
    <submittedName>
        <fullName evidence="2">Transposase InsO family protein</fullName>
    </submittedName>
</protein>
<evidence type="ECO:0000313" key="3">
    <source>
        <dbReference type="Proteomes" id="UP001180487"/>
    </source>
</evidence>
<dbReference type="SUPFAM" id="SSF46689">
    <property type="entry name" value="Homeodomain-like"/>
    <property type="match status" value="1"/>
</dbReference>
<dbReference type="EMBL" id="JAVDXT010000015">
    <property type="protein sequence ID" value="MDR7380485.1"/>
    <property type="molecule type" value="Genomic_DNA"/>
</dbReference>
<reference evidence="2 3" key="1">
    <citation type="submission" date="2023-07" db="EMBL/GenBank/DDBJ databases">
        <title>Sorghum-associated microbial communities from plants grown in Nebraska, USA.</title>
        <authorList>
            <person name="Schachtman D."/>
        </authorList>
    </citation>
    <scope>NUCLEOTIDE SEQUENCE [LARGE SCALE GENOMIC DNA]</scope>
    <source>
        <strain evidence="2 3">BE313</strain>
    </source>
</reference>
<organism evidence="2 3">
    <name type="scientific">Rhodoferax ferrireducens</name>
    <dbReference type="NCBI Taxonomy" id="192843"/>
    <lineage>
        <taxon>Bacteria</taxon>
        <taxon>Pseudomonadati</taxon>
        <taxon>Pseudomonadota</taxon>
        <taxon>Betaproteobacteria</taxon>
        <taxon>Burkholderiales</taxon>
        <taxon>Comamonadaceae</taxon>
        <taxon>Rhodoferax</taxon>
    </lineage>
</organism>
<dbReference type="Pfam" id="PF13683">
    <property type="entry name" value="rve_3"/>
    <property type="match status" value="1"/>
</dbReference>
<keyword evidence="3" id="KW-1185">Reference proteome</keyword>
<comment type="caution">
    <text evidence="2">The sequence shown here is derived from an EMBL/GenBank/DDBJ whole genome shotgun (WGS) entry which is preliminary data.</text>
</comment>
<dbReference type="Gene3D" id="3.30.420.10">
    <property type="entry name" value="Ribonuclease H-like superfamily/Ribonuclease H"/>
    <property type="match status" value="1"/>
</dbReference>
<dbReference type="InterPro" id="IPR036397">
    <property type="entry name" value="RNaseH_sf"/>
</dbReference>
<dbReference type="InterPro" id="IPR047656">
    <property type="entry name" value="IS481-like_transpos"/>
</dbReference>
<dbReference type="PANTHER" id="PTHR35004">
    <property type="entry name" value="TRANSPOSASE RV3428C-RELATED"/>
    <property type="match status" value="1"/>
</dbReference>
<dbReference type="NCBIfam" id="NF033577">
    <property type="entry name" value="transpos_IS481"/>
    <property type="match status" value="1"/>
</dbReference>
<sequence>MAWQTRNLMDLKREFVELALQPGTNRRDLCRRFGISPKAGYALLDRYRDEGWACLQPRSSRPHSSPLRSAASVEDAVVGLRQQHPCWGGRKIARVLANEGLAGAPPPSTVTAILHRHGLIAPPASLAATPWQRFEHDCPNALWQIDFKGYFETLGGRCHPLTLLDDHSRFNLTLSACARPDTSSVQSHLQRVFEHYGLPVRINADNGGPWGSPRTAQPHSLSDLSIWLIRLGIRVSHSTPYHPQTNGKLERFHRSLKAEVLNGRSFASLELAQQAFDRWRSIYNHERPHDALGLQTPTQRYALSPRKFPLTLKPIEYSPDDTVIEVGWNGFIKFKGLRLHLSSSLHRLPIAMRPNRQNEGCYDAYFCHQQLMHLDMNTLGKP</sequence>
<dbReference type="PANTHER" id="PTHR35004:SF6">
    <property type="entry name" value="TRANSPOSASE"/>
    <property type="match status" value="1"/>
</dbReference>
<dbReference type="InterPro" id="IPR012337">
    <property type="entry name" value="RNaseH-like_sf"/>
</dbReference>
<accession>A0ABU2CGM2</accession>
<dbReference type="SUPFAM" id="SSF53098">
    <property type="entry name" value="Ribonuclease H-like"/>
    <property type="match status" value="1"/>
</dbReference>
<proteinExistence type="predicted"/>
<dbReference type="PROSITE" id="PS50994">
    <property type="entry name" value="INTEGRASE"/>
    <property type="match status" value="1"/>
</dbReference>